<keyword evidence="1" id="KW-1133">Transmembrane helix</keyword>
<feature type="transmembrane region" description="Helical" evidence="1">
    <location>
        <begin position="39"/>
        <end position="60"/>
    </location>
</feature>
<evidence type="ECO:0000313" key="3">
    <source>
        <dbReference type="EMBL" id="OZU88622.1"/>
    </source>
</evidence>
<organism evidence="3 4">
    <name type="scientific">Virgibacillus indicus</name>
    <dbReference type="NCBI Taxonomy" id="2024554"/>
    <lineage>
        <taxon>Bacteria</taxon>
        <taxon>Bacillati</taxon>
        <taxon>Bacillota</taxon>
        <taxon>Bacilli</taxon>
        <taxon>Bacillales</taxon>
        <taxon>Bacillaceae</taxon>
        <taxon>Virgibacillus</taxon>
    </lineage>
</organism>
<dbReference type="AlphaFoldDB" id="A0A265N9D7"/>
<dbReference type="Pfam" id="PF13791">
    <property type="entry name" value="Sigma_reg_C"/>
    <property type="match status" value="1"/>
</dbReference>
<reference evidence="3 4" key="1">
    <citation type="submission" date="2017-08" db="EMBL/GenBank/DDBJ databases">
        <title>Virgibacillus indicus sp. nov. and Virgibacillus profoundi sp. nov, two moderately halophilic bacteria isolated from marine sediment by using the Microfluidic Streak Plate.</title>
        <authorList>
            <person name="Xu B."/>
            <person name="Hu B."/>
            <person name="Wang J."/>
            <person name="Zhu Y."/>
            <person name="Huang L."/>
            <person name="Du W."/>
            <person name="Huang Y."/>
        </authorList>
    </citation>
    <scope>NUCLEOTIDE SEQUENCE [LARGE SCALE GENOMIC DNA]</scope>
    <source>
        <strain evidence="3 4">IO3-P2-C2</strain>
    </source>
</reference>
<dbReference type="Proteomes" id="UP000216498">
    <property type="component" value="Unassembled WGS sequence"/>
</dbReference>
<name>A0A265N9D7_9BACI</name>
<dbReference type="EMBL" id="NPMS01000004">
    <property type="protein sequence ID" value="OZU88622.1"/>
    <property type="molecule type" value="Genomic_DNA"/>
</dbReference>
<keyword evidence="4" id="KW-1185">Reference proteome</keyword>
<accession>A0A265N9D7</accession>
<feature type="domain" description="Sigma factor regulator C-terminal" evidence="2">
    <location>
        <begin position="187"/>
        <end position="259"/>
    </location>
</feature>
<keyword evidence="1" id="KW-0472">Membrane</keyword>
<sequence length="310" mass="35398">MRRHIMKKGNNLSGENEKKDFVSSARFQKTVKKTKLKQISLYILISFLTVSVFFIIIQFGSHTLINKKLEQDIARIAEQVHGTPVKGAGIVDFDTSISYGLLSAEGKITYYKKLGDRMIPWESITKVYPAIGKVKKTNTEKVEVFSTSNNKRTVRFNHLNNERMIDFYYPHIGYNSLPQELEIAAGLDKNTLIEVALSFERAMTVEEVGKAIGARNVEWLWLDKSNAKAFTELQFNETDFFHVLHGEGAYGFSVSEDYPYWNQEFFENKSTETEYPISGAIISGTPSELERFLEIDIIRTSVIGVTIDKY</sequence>
<proteinExistence type="predicted"/>
<keyword evidence="1" id="KW-0812">Transmembrane</keyword>
<protein>
    <recommendedName>
        <fullName evidence="2">Sigma factor regulator C-terminal domain-containing protein</fullName>
    </recommendedName>
</protein>
<gene>
    <name evidence="3" type="ORF">CIL03_10000</name>
</gene>
<comment type="caution">
    <text evidence="3">The sequence shown here is derived from an EMBL/GenBank/DDBJ whole genome shotgun (WGS) entry which is preliminary data.</text>
</comment>
<dbReference type="OrthoDB" id="1730160at2"/>
<evidence type="ECO:0000259" key="2">
    <source>
        <dbReference type="Pfam" id="PF13791"/>
    </source>
</evidence>
<dbReference type="InterPro" id="IPR025672">
    <property type="entry name" value="Sigma_reg_C_dom"/>
</dbReference>
<evidence type="ECO:0000256" key="1">
    <source>
        <dbReference type="SAM" id="Phobius"/>
    </source>
</evidence>
<evidence type="ECO:0000313" key="4">
    <source>
        <dbReference type="Proteomes" id="UP000216498"/>
    </source>
</evidence>